<evidence type="ECO:0000313" key="2">
    <source>
        <dbReference type="Proteomes" id="UP000824533"/>
    </source>
</evidence>
<dbReference type="EMBL" id="CM034414">
    <property type="protein sequence ID" value="KAJ0170124.1"/>
    <property type="molecule type" value="Genomic_DNA"/>
</dbReference>
<accession>A0ACC1CF81</accession>
<dbReference type="Proteomes" id="UP000824533">
    <property type="component" value="Linkage Group LG28"/>
</dbReference>
<evidence type="ECO:0000313" key="1">
    <source>
        <dbReference type="EMBL" id="KAJ0170124.1"/>
    </source>
</evidence>
<gene>
    <name evidence="1" type="ORF">K1T71_014052</name>
</gene>
<organism evidence="1 2">
    <name type="scientific">Dendrolimus kikuchii</name>
    <dbReference type="NCBI Taxonomy" id="765133"/>
    <lineage>
        <taxon>Eukaryota</taxon>
        <taxon>Metazoa</taxon>
        <taxon>Ecdysozoa</taxon>
        <taxon>Arthropoda</taxon>
        <taxon>Hexapoda</taxon>
        <taxon>Insecta</taxon>
        <taxon>Pterygota</taxon>
        <taxon>Neoptera</taxon>
        <taxon>Endopterygota</taxon>
        <taxon>Lepidoptera</taxon>
        <taxon>Glossata</taxon>
        <taxon>Ditrysia</taxon>
        <taxon>Bombycoidea</taxon>
        <taxon>Lasiocampidae</taxon>
        <taxon>Dendrolimus</taxon>
    </lineage>
</organism>
<name>A0ACC1CF81_9NEOP</name>
<keyword evidence="2" id="KW-1185">Reference proteome</keyword>
<protein>
    <submittedName>
        <fullName evidence="1">Uncharacterized protein</fullName>
    </submittedName>
</protein>
<sequence length="513" mass="58120">MLYLVLFILHGVLAEKNERNSFSKYDYAYDDLYDDDDEKHIIRTATVNPDYIKWEPFPRVRRFEMPVKKSLGSHEIDEVKEALRSLFANRRLHNPFTTIDTTNETDISNSGITTVIFDYRENTDFVTNRLALTRTKSSVSVYHPTRSSPKLLNLPPLEQPNGNFKYHIYGIPHQLSFTRTIHEDNTRSKLFLRDDEPKPNGLPPSTTTTTTSTTTTKTTTITTNTTTPITNTTTVTTNTTSTTTTPASDLDKSTTEKAADEGKVATTTKRTQTAEPKIDINALVNLIANLTYEYEMNLTQEFNETLHKYKIPTCPSVVVTTTTEHTTTEYFANSSIIAKCFVCGLSEPGLPTSGNCGDAFATDFMPLVPIDPRARGQVTRYRKYCRYLDIPNYFYNETIPHSIFGRWTGGCAVRWTDLTNAYTQRTCRQRRHPTTGRHFGSKRMAKLELALKDVDNGCLISPMATLLPLSRGISLYARFHACVCTGSWCNKSIDDRQCIVYTFITSLCVLMFL</sequence>
<reference evidence="1 2" key="1">
    <citation type="journal article" date="2021" name="Front. Genet.">
        <title>Chromosome-Level Genome Assembly Reveals Significant Gene Expansion in the Toll and IMD Signaling Pathways of Dendrolimus kikuchii.</title>
        <authorList>
            <person name="Zhou J."/>
            <person name="Wu P."/>
            <person name="Xiong Z."/>
            <person name="Liu N."/>
            <person name="Zhao N."/>
            <person name="Ji M."/>
            <person name="Qiu Y."/>
            <person name="Yang B."/>
        </authorList>
    </citation>
    <scope>NUCLEOTIDE SEQUENCE [LARGE SCALE GENOMIC DNA]</scope>
    <source>
        <strain evidence="1">Ann1</strain>
    </source>
</reference>
<comment type="caution">
    <text evidence="1">The sequence shown here is derived from an EMBL/GenBank/DDBJ whole genome shotgun (WGS) entry which is preliminary data.</text>
</comment>
<proteinExistence type="predicted"/>